<evidence type="ECO:0000256" key="3">
    <source>
        <dbReference type="ARBA" id="ARBA00023117"/>
    </source>
</evidence>
<feature type="compositionally biased region" description="Low complexity" evidence="7">
    <location>
        <begin position="1019"/>
        <end position="1034"/>
    </location>
</feature>
<dbReference type="GO" id="GO:0005634">
    <property type="term" value="C:nucleus"/>
    <property type="evidence" value="ECO:0007669"/>
    <property type="project" value="UniProtKB-SubCell"/>
</dbReference>
<dbReference type="PANTHER" id="PTHR22881">
    <property type="entry name" value="BROMODOMAIN CONTAINING PROTEIN"/>
    <property type="match status" value="1"/>
</dbReference>
<feature type="compositionally biased region" description="Low complexity" evidence="7">
    <location>
        <begin position="199"/>
        <end position="211"/>
    </location>
</feature>
<feature type="region of interest" description="Disordered" evidence="7">
    <location>
        <begin position="179"/>
        <end position="280"/>
    </location>
</feature>
<evidence type="ECO:0000313" key="9">
    <source>
        <dbReference type="EnsemblMetazoa" id="AEPI003573-PA"/>
    </source>
</evidence>
<comment type="subcellular location">
    <subcellularLocation>
        <location evidence="1">Nucleus</location>
    </subcellularLocation>
</comment>
<dbReference type="PRINTS" id="PR00503">
    <property type="entry name" value="BROMODOMAIN"/>
</dbReference>
<dbReference type="Pfam" id="PF12024">
    <property type="entry name" value="DUF3512"/>
    <property type="match status" value="1"/>
</dbReference>
<evidence type="ECO:0000313" key="10">
    <source>
        <dbReference type="Proteomes" id="UP000075885"/>
    </source>
</evidence>
<dbReference type="GO" id="GO:0006357">
    <property type="term" value="P:regulation of transcription by RNA polymerase II"/>
    <property type="evidence" value="ECO:0007669"/>
    <property type="project" value="TreeGrafter"/>
</dbReference>
<feature type="compositionally biased region" description="Polar residues" evidence="7">
    <location>
        <begin position="1072"/>
        <end position="1090"/>
    </location>
</feature>
<dbReference type="CDD" id="cd05513">
    <property type="entry name" value="Bromo_brd7_like"/>
    <property type="match status" value="1"/>
</dbReference>
<reference evidence="9" key="2">
    <citation type="submission" date="2020-05" db="UniProtKB">
        <authorList>
            <consortium name="EnsemblMetazoa"/>
        </authorList>
    </citation>
    <scope>IDENTIFICATION</scope>
    <source>
        <strain evidence="9">Epiroticus2</strain>
    </source>
</reference>
<keyword evidence="2" id="KW-0805">Transcription regulation</keyword>
<feature type="compositionally biased region" description="Basic and acidic residues" evidence="7">
    <location>
        <begin position="322"/>
        <end position="336"/>
    </location>
</feature>
<feature type="compositionally biased region" description="Low complexity" evidence="7">
    <location>
        <begin position="939"/>
        <end position="976"/>
    </location>
</feature>
<dbReference type="STRING" id="199890.A0A182P9G8"/>
<evidence type="ECO:0000256" key="7">
    <source>
        <dbReference type="SAM" id="MobiDB-lite"/>
    </source>
</evidence>
<feature type="domain" description="Bromo" evidence="8">
    <location>
        <begin position="430"/>
        <end position="500"/>
    </location>
</feature>
<dbReference type="PANTHER" id="PTHR22881:SF27">
    <property type="entry name" value="BROMODOMAIN CONTAINING 7_9"/>
    <property type="match status" value="1"/>
</dbReference>
<feature type="compositionally biased region" description="Acidic residues" evidence="7">
    <location>
        <begin position="254"/>
        <end position="263"/>
    </location>
</feature>
<feature type="compositionally biased region" description="Polar residues" evidence="7">
    <location>
        <begin position="267"/>
        <end position="277"/>
    </location>
</feature>
<feature type="compositionally biased region" description="Polar residues" evidence="7">
    <location>
        <begin position="386"/>
        <end position="399"/>
    </location>
</feature>
<evidence type="ECO:0000259" key="8">
    <source>
        <dbReference type="PROSITE" id="PS50014"/>
    </source>
</evidence>
<feature type="region of interest" description="Disordered" evidence="7">
    <location>
        <begin position="141"/>
        <end position="166"/>
    </location>
</feature>
<feature type="region of interest" description="Disordered" evidence="7">
    <location>
        <begin position="541"/>
        <end position="564"/>
    </location>
</feature>
<dbReference type="InterPro" id="IPR051831">
    <property type="entry name" value="Bromodomain_contain_prot"/>
</dbReference>
<sequence length="1099" mass="117964">MASLSIGVGADEDGGVGVAAVEVGVVAPPPPPPPPPPPLLLPPLDVADDAAAGATTGSAVASAVGDPAGGVPAGAAAAAAVCTAAGEGENLPGTNSIAFTLSVLSFFATSLLSSCAIRLFVACVGKKLLGIPVFSANLSAMGSKKHKKHKSERKEREIGKEKSFTLDRPPSLKLILKVSGNSSTPEHGNDSPAYGIQSDGGSTLFTSTSGGDYPERHKKSKKKKKKKDREKKHKHHHKEKRHRHRGIDDTSHGEEDEEEEEDFNSYGDESSQATTEPVGSVHYPAASSAAVAAVAAAASSSLAAQPVTKPLLPESLLVPKLEPEHEQESQTEHTTEQEGSLLSGGFVPKEELTTAPSSVTTDEPLQSPGSMQSSSRPGSKIDFHDTSSSQAPKTPNSDCSGREPRSCVLKQKQSRTPLNKLLDHLLKALEKRDPHQFFAWPVTDDIAPGYSSIILKPMDFSTIRQKIEDNEYGSVTEFSDDFKLMCENAIKYNHSETVYHKAAKKLLHVGARLLQSDNLMRSLRPLMTYMRELTSKELGFELPAGSADGPDSDFHHAHHTADSADEAMAAAVDEGINAQIEEEEKRKQIRLENNPNTKFEAFVDDLTADEVLAQVQSAALNARTKLLKRKSAHKLGFLRQHKDGTTSMKILLDTKSECGEGGPERTVTLGAHAGKLQYGTGQLQGFREDRRNSAKIVKPLSYGAFSSFAPVFDSRFANLSKEETEMVLNTYGCETGADYAESILRFAMDSPFAAGMAHNLLDVLTNGEHRQTYGKLYESHMQREESNAVRHTFPDPAEVAEEVKRYANVRIDFDSLRSLSSLGVDMQFLDELECQLKGAEIGPQLQQSLSVNSDLLQKLHQLQTDRLSAPLPTHLSHIQHPTDNELELAGQITSNLTQIAKQLPPAAIANPQSLRKAMGISTAGLDAFQAPTITGGGTQPLVPAPAQQAVQQQLSTGNGTSLSTGSSISNPITHPAPIAPTPAPTIDIDTTPMDMDLEPEPISHHHHQHHPHPHHLVRQSAAPQTAQPSQQQQSIIQAVPMVSSAPAVQAAAPPPPQPVDIDSELREFLGGSTLNSTGLSRTDGTESSDATCIEQMLMD</sequence>
<keyword evidence="4" id="KW-0804">Transcription</keyword>
<evidence type="ECO:0000256" key="2">
    <source>
        <dbReference type="ARBA" id="ARBA00023015"/>
    </source>
</evidence>
<feature type="region of interest" description="Disordered" evidence="7">
    <location>
        <begin position="1071"/>
        <end position="1090"/>
    </location>
</feature>
<dbReference type="InterPro" id="IPR021900">
    <property type="entry name" value="DUF3512"/>
</dbReference>
<dbReference type="Gene3D" id="1.20.920.10">
    <property type="entry name" value="Bromodomain-like"/>
    <property type="match status" value="1"/>
</dbReference>
<evidence type="ECO:0000256" key="5">
    <source>
        <dbReference type="ARBA" id="ARBA00023242"/>
    </source>
</evidence>
<feature type="compositionally biased region" description="Basic and acidic residues" evidence="7">
    <location>
        <begin position="152"/>
        <end position="165"/>
    </location>
</feature>
<dbReference type="EnsemblMetazoa" id="AEPI003573-RA">
    <property type="protein sequence ID" value="AEPI003573-PA"/>
    <property type="gene ID" value="AEPI003573"/>
</dbReference>
<dbReference type="InterPro" id="IPR036427">
    <property type="entry name" value="Bromodomain-like_sf"/>
</dbReference>
<feature type="region of interest" description="Disordered" evidence="7">
    <location>
        <begin position="322"/>
        <end position="406"/>
    </location>
</feature>
<feature type="compositionally biased region" description="Basic residues" evidence="7">
    <location>
        <begin position="1004"/>
        <end position="1017"/>
    </location>
</feature>
<dbReference type="VEuPathDB" id="VectorBase:AEPI003573"/>
<feature type="compositionally biased region" description="Polar residues" evidence="7">
    <location>
        <begin position="354"/>
        <end position="377"/>
    </location>
</feature>
<dbReference type="SUPFAM" id="SSF101447">
    <property type="entry name" value="Formin homology 2 domain (FH2 domain)"/>
    <property type="match status" value="1"/>
</dbReference>
<name>A0A182P9G8_9DIPT</name>
<feature type="compositionally biased region" description="Basic residues" evidence="7">
    <location>
        <begin position="216"/>
        <end position="245"/>
    </location>
</feature>
<dbReference type="PROSITE" id="PS50014">
    <property type="entry name" value="BROMODOMAIN_2"/>
    <property type="match status" value="1"/>
</dbReference>
<proteinExistence type="predicted"/>
<keyword evidence="10" id="KW-1185">Reference proteome</keyword>
<dbReference type="Proteomes" id="UP000075885">
    <property type="component" value="Unassembled WGS sequence"/>
</dbReference>
<evidence type="ECO:0000256" key="6">
    <source>
        <dbReference type="PROSITE-ProRule" id="PRU00035"/>
    </source>
</evidence>
<protein>
    <recommendedName>
        <fullName evidence="8">Bromo domain-containing protein</fullName>
    </recommendedName>
</protein>
<dbReference type="AlphaFoldDB" id="A0A182P9G8"/>
<keyword evidence="3 6" id="KW-0103">Bromodomain</keyword>
<feature type="compositionally biased region" description="Basic and acidic residues" evidence="7">
    <location>
        <begin position="552"/>
        <end position="562"/>
    </location>
</feature>
<dbReference type="InterPro" id="IPR001487">
    <property type="entry name" value="Bromodomain"/>
</dbReference>
<dbReference type="Pfam" id="PF00439">
    <property type="entry name" value="Bromodomain"/>
    <property type="match status" value="1"/>
</dbReference>
<reference evidence="10" key="1">
    <citation type="submission" date="2013-03" db="EMBL/GenBank/DDBJ databases">
        <title>The Genome Sequence of Anopheles epiroticus epiroticus2.</title>
        <authorList>
            <consortium name="The Broad Institute Genomics Platform"/>
            <person name="Neafsey D.E."/>
            <person name="Howell P."/>
            <person name="Walker B."/>
            <person name="Young S.K."/>
            <person name="Zeng Q."/>
            <person name="Gargeya S."/>
            <person name="Fitzgerald M."/>
            <person name="Haas B."/>
            <person name="Abouelleil A."/>
            <person name="Allen A.W."/>
            <person name="Alvarado L."/>
            <person name="Arachchi H.M."/>
            <person name="Berlin A.M."/>
            <person name="Chapman S.B."/>
            <person name="Gainer-Dewar J."/>
            <person name="Goldberg J."/>
            <person name="Griggs A."/>
            <person name="Gujja S."/>
            <person name="Hansen M."/>
            <person name="Howarth C."/>
            <person name="Imamovic A."/>
            <person name="Ireland A."/>
            <person name="Larimer J."/>
            <person name="McCowan C."/>
            <person name="Murphy C."/>
            <person name="Pearson M."/>
            <person name="Poon T.W."/>
            <person name="Priest M."/>
            <person name="Roberts A."/>
            <person name="Saif S."/>
            <person name="Shea T."/>
            <person name="Sisk P."/>
            <person name="Sykes S."/>
            <person name="Wortman J."/>
            <person name="Nusbaum C."/>
            <person name="Birren B."/>
        </authorList>
    </citation>
    <scope>NUCLEOTIDE SEQUENCE [LARGE SCALE GENOMIC DNA]</scope>
    <source>
        <strain evidence="10">Epiroticus2</strain>
    </source>
</reference>
<feature type="compositionally biased region" description="Low complexity" evidence="7">
    <location>
        <begin position="984"/>
        <end position="994"/>
    </location>
</feature>
<keyword evidence="5" id="KW-0539">Nucleus</keyword>
<dbReference type="SMART" id="SM00297">
    <property type="entry name" value="BROMO"/>
    <property type="match status" value="1"/>
</dbReference>
<dbReference type="SUPFAM" id="SSF47370">
    <property type="entry name" value="Bromodomain"/>
    <property type="match status" value="1"/>
</dbReference>
<accession>A0A182P9G8</accession>
<feature type="region of interest" description="Disordered" evidence="7">
    <location>
        <begin position="934"/>
        <end position="1034"/>
    </location>
</feature>
<evidence type="ECO:0000256" key="4">
    <source>
        <dbReference type="ARBA" id="ARBA00023163"/>
    </source>
</evidence>
<evidence type="ECO:0000256" key="1">
    <source>
        <dbReference type="ARBA" id="ARBA00004123"/>
    </source>
</evidence>
<organism evidence="9 10">
    <name type="scientific">Anopheles epiroticus</name>
    <dbReference type="NCBI Taxonomy" id="199890"/>
    <lineage>
        <taxon>Eukaryota</taxon>
        <taxon>Metazoa</taxon>
        <taxon>Ecdysozoa</taxon>
        <taxon>Arthropoda</taxon>
        <taxon>Hexapoda</taxon>
        <taxon>Insecta</taxon>
        <taxon>Pterygota</taxon>
        <taxon>Neoptera</taxon>
        <taxon>Endopterygota</taxon>
        <taxon>Diptera</taxon>
        <taxon>Nematocera</taxon>
        <taxon>Culicoidea</taxon>
        <taxon>Culicidae</taxon>
        <taxon>Anophelinae</taxon>
        <taxon>Anopheles</taxon>
    </lineage>
</organism>